<evidence type="ECO:0000313" key="1">
    <source>
        <dbReference type="EMBL" id="MCY9698039.1"/>
    </source>
</evidence>
<accession>A0ABT4GP92</accession>
<reference evidence="1 2" key="1">
    <citation type="submission" date="2022-05" db="EMBL/GenBank/DDBJ databases">
        <title>Genome Sequencing of Bee-Associated Microbes.</title>
        <authorList>
            <person name="Dunlap C."/>
        </authorList>
    </citation>
    <scope>NUCLEOTIDE SEQUENCE [LARGE SCALE GENOMIC DNA]</scope>
    <source>
        <strain evidence="1 2">NRRL B-14421</strain>
    </source>
</reference>
<gene>
    <name evidence="1" type="ORF">M5X19_35135</name>
</gene>
<dbReference type="Proteomes" id="UP001527099">
    <property type="component" value="Unassembled WGS sequence"/>
</dbReference>
<comment type="caution">
    <text evidence="1">The sequence shown here is derived from an EMBL/GenBank/DDBJ whole genome shotgun (WGS) entry which is preliminary data.</text>
</comment>
<dbReference type="RefSeq" id="WP_268618558.1">
    <property type="nucleotide sequence ID" value="NZ_JAMDMX010000188.1"/>
</dbReference>
<organism evidence="1 2">
    <name type="scientific">Paenibacillus alginolyticus</name>
    <dbReference type="NCBI Taxonomy" id="59839"/>
    <lineage>
        <taxon>Bacteria</taxon>
        <taxon>Bacillati</taxon>
        <taxon>Bacillota</taxon>
        <taxon>Bacilli</taxon>
        <taxon>Bacillales</taxon>
        <taxon>Paenibacillaceae</taxon>
        <taxon>Paenibacillus</taxon>
    </lineage>
</organism>
<dbReference type="EMBL" id="JAMDMX010000188">
    <property type="protein sequence ID" value="MCY9698039.1"/>
    <property type="molecule type" value="Genomic_DNA"/>
</dbReference>
<proteinExistence type="predicted"/>
<sequence length="95" mass="10550">MARADPDRFNNNEFLKKTDVQLNALQAGIVVVKNNLVTFASPFVDSAGLYNQLQGLPKGSDSHPWGPKINNRFTVNKYDFTFSDQSIGTVYVSPI</sequence>
<name>A0ABT4GP92_9BACL</name>
<protein>
    <submittedName>
        <fullName evidence="1">Uncharacterized protein</fullName>
    </submittedName>
</protein>
<keyword evidence="2" id="KW-1185">Reference proteome</keyword>
<evidence type="ECO:0000313" key="2">
    <source>
        <dbReference type="Proteomes" id="UP001527099"/>
    </source>
</evidence>